<dbReference type="Proteomes" id="UP000653472">
    <property type="component" value="Unassembled WGS sequence"/>
</dbReference>
<proteinExistence type="predicted"/>
<dbReference type="SUPFAM" id="SSF53187">
    <property type="entry name" value="Zn-dependent exopeptidases"/>
    <property type="match status" value="1"/>
</dbReference>
<evidence type="ECO:0000313" key="1">
    <source>
        <dbReference type="EMBL" id="NKF22313.1"/>
    </source>
</evidence>
<keyword evidence="1" id="KW-0378">Hydrolase</keyword>
<accession>A0A970B614</accession>
<organism evidence="1 2">
    <name type="scientific">Solimonas marina</name>
    <dbReference type="NCBI Taxonomy" id="2714601"/>
    <lineage>
        <taxon>Bacteria</taxon>
        <taxon>Pseudomonadati</taxon>
        <taxon>Pseudomonadota</taxon>
        <taxon>Gammaproteobacteria</taxon>
        <taxon>Nevskiales</taxon>
        <taxon>Nevskiaceae</taxon>
        <taxon>Solimonas</taxon>
    </lineage>
</organism>
<dbReference type="NCBIfam" id="TIGR02017">
    <property type="entry name" value="hutG_amidohyd"/>
    <property type="match status" value="1"/>
</dbReference>
<dbReference type="InterPro" id="IPR007709">
    <property type="entry name" value="N-FG_amidohydro"/>
</dbReference>
<protein>
    <submittedName>
        <fullName evidence="1">N-formylglutamate deformylase</fullName>
        <ecNumber evidence="1">3.5.1.68</ecNumber>
    </submittedName>
</protein>
<dbReference type="Pfam" id="PF05013">
    <property type="entry name" value="FGase"/>
    <property type="match status" value="1"/>
</dbReference>
<sequence>MTDSPDWLSLRRGDAPLLLSIPHAGTDLRGLESRFASSWLARRDADWWLEHLYGFAAGLDATIVRTTVSRSVIDVNRDPSGQSLYPGMATTELCPTTSFDGEPLYLDGASPDAAEIDIRRTAYYEPYHATLQSEIARLRARHSCIVVYDCHSIRSQIPRLFTGVLPQFNIGTNDGRACASELSDALAAVCAASSYSHVVNGRFKGGYITRSLGRPSEGVHAVQMELGCRGYMHEFETVTPDNWPPPYEPTFAEPLRAVLATVLDRCLQFALRPTP</sequence>
<dbReference type="EC" id="3.5.1.68" evidence="1"/>
<name>A0A970B614_9GAMM</name>
<dbReference type="Gene3D" id="3.40.630.40">
    <property type="entry name" value="Zn-dependent exopeptidases"/>
    <property type="match status" value="1"/>
</dbReference>
<dbReference type="AlphaFoldDB" id="A0A970B614"/>
<comment type="caution">
    <text evidence="1">The sequence shown here is derived from an EMBL/GenBank/DDBJ whole genome shotgun (WGS) entry which is preliminary data.</text>
</comment>
<dbReference type="InterPro" id="IPR010247">
    <property type="entry name" value="HutG_amidohyd"/>
</dbReference>
<evidence type="ECO:0000313" key="2">
    <source>
        <dbReference type="Proteomes" id="UP000653472"/>
    </source>
</evidence>
<dbReference type="RefSeq" id="WP_168147541.1">
    <property type="nucleotide sequence ID" value="NZ_JAAVXB010000003.1"/>
</dbReference>
<gene>
    <name evidence="1" type="primary">hutG</name>
    <name evidence="1" type="ORF">G7Y82_08275</name>
</gene>
<dbReference type="GO" id="GO:0050129">
    <property type="term" value="F:N-formylglutamate deformylase activity"/>
    <property type="evidence" value="ECO:0007669"/>
    <property type="project" value="UniProtKB-EC"/>
</dbReference>
<reference evidence="1" key="1">
    <citation type="submission" date="2020-03" db="EMBL/GenBank/DDBJ databases">
        <title>Solimonas marina sp. nov., isolated from deep seawater of the Pacific Ocean.</title>
        <authorList>
            <person name="Liu X."/>
            <person name="Lai Q."/>
            <person name="Sun F."/>
            <person name="Gai Y."/>
            <person name="Li G."/>
            <person name="Shao Z."/>
        </authorList>
    </citation>
    <scope>NUCLEOTIDE SEQUENCE</scope>
    <source>
        <strain evidence="1">C16B3</strain>
    </source>
</reference>
<dbReference type="EMBL" id="JAAVXB010000003">
    <property type="protein sequence ID" value="NKF22313.1"/>
    <property type="molecule type" value="Genomic_DNA"/>
</dbReference>
<keyword evidence="2" id="KW-1185">Reference proteome</keyword>